<protein>
    <recommendedName>
        <fullName evidence="1">Reverse transcriptase domain-containing protein</fullName>
    </recommendedName>
</protein>
<organism evidence="2 3">
    <name type="scientific">Parageobacillus toebii</name>
    <dbReference type="NCBI Taxonomy" id="153151"/>
    <lineage>
        <taxon>Bacteria</taxon>
        <taxon>Bacillati</taxon>
        <taxon>Bacillota</taxon>
        <taxon>Bacilli</taxon>
        <taxon>Bacillales</taxon>
        <taxon>Anoxybacillaceae</taxon>
        <taxon>Parageobacillus</taxon>
    </lineage>
</organism>
<dbReference type="InterPro" id="IPR000477">
    <property type="entry name" value="RT_dom"/>
</dbReference>
<accession>A0A150N4H1</accession>
<comment type="caution">
    <text evidence="2">The sequence shown here is derived from an EMBL/GenBank/DDBJ whole genome shotgun (WGS) entry which is preliminary data.</text>
</comment>
<reference evidence="2 3" key="1">
    <citation type="submission" date="2016-01" db="EMBL/GenBank/DDBJ databases">
        <title>Draft Genome Sequences of Seven Thermophilic Sporeformers Isolated from Foods.</title>
        <authorList>
            <person name="Berendsen E.M."/>
            <person name="Wells-Bennik M.H."/>
            <person name="Krawcyk A.O."/>
            <person name="De Jong A."/>
            <person name="Holsappel S."/>
            <person name="Eijlander R.T."/>
            <person name="Kuipers O.P."/>
        </authorList>
    </citation>
    <scope>NUCLEOTIDE SEQUENCE [LARGE SCALE GENOMIC DNA]</scope>
    <source>
        <strain evidence="2 3">B4110</strain>
    </source>
</reference>
<evidence type="ECO:0000259" key="1">
    <source>
        <dbReference type="PROSITE" id="PS50878"/>
    </source>
</evidence>
<dbReference type="PROSITE" id="PS50878">
    <property type="entry name" value="RT_POL"/>
    <property type="match status" value="1"/>
</dbReference>
<dbReference type="RefSeq" id="WP_062677682.1">
    <property type="nucleotide sequence ID" value="NZ_LQYW01000033.1"/>
</dbReference>
<dbReference type="PANTHER" id="PTHR34047">
    <property type="entry name" value="NUCLEAR INTRON MATURASE 1, MITOCHONDRIAL-RELATED"/>
    <property type="match status" value="1"/>
</dbReference>
<sequence length="488" mass="58435">MTESLDTIFLRECTVERLQGEYWLYKKVKTDDWKEWNDEPEINIKIGADGVDWKSFEKQLDHLTNSIVKRIRKGTYLFYPFREIIKSKDPKLKNPFKVLEKGKERILSIAGIRDILVQKVLYDAIYDRAEQQFNQLPEVSFGYRKGRSAPLAARTLYQHIRNGYVYVLDADISKFFDKIPHNQLMKVIEDFTYDSPIVQQLLKRFVRVDRIEWLVYKGNEWKFRKHKLRRTKRCAGIPQGGILSGLIANLYLHSFDEWVCCDLGSEYDIRYVRYADDFVILTKKYSQLPEIKEKVRIKLEELGLTLHADVKKTKIIDLSKKRNYVEFVGFAISETGIRIKNENLRRFKERIQGILRGTEISDLESLKLLIRKLSFKFFGNHAKKRICIKCSLQEPRRSWLNFFLTITDVQQLRALDYWVRKKIYEKYYRETGKRLSRKTLKKLDFPSLERLYYEYRKRVKKGECFCKCDPLEREYILEEDLIAELMKY</sequence>
<dbReference type="InterPro" id="IPR043502">
    <property type="entry name" value="DNA/RNA_pol_sf"/>
</dbReference>
<gene>
    <name evidence="2" type="ORF">B4110_3362</name>
</gene>
<dbReference type="PATRIC" id="fig|153151.4.peg.2229"/>
<proteinExistence type="predicted"/>
<evidence type="ECO:0000313" key="2">
    <source>
        <dbReference type="EMBL" id="KYD31647.1"/>
    </source>
</evidence>
<dbReference type="AlphaFoldDB" id="A0A150N4H1"/>
<dbReference type="Proteomes" id="UP000075324">
    <property type="component" value="Unassembled WGS sequence"/>
</dbReference>
<dbReference type="EMBL" id="LQYW01000033">
    <property type="protein sequence ID" value="KYD31647.1"/>
    <property type="molecule type" value="Genomic_DNA"/>
</dbReference>
<evidence type="ECO:0000313" key="3">
    <source>
        <dbReference type="Proteomes" id="UP000075324"/>
    </source>
</evidence>
<dbReference type="PANTHER" id="PTHR34047:SF8">
    <property type="entry name" value="PROTEIN YKFC"/>
    <property type="match status" value="1"/>
</dbReference>
<dbReference type="CDD" id="cd01651">
    <property type="entry name" value="RT_G2_intron"/>
    <property type="match status" value="1"/>
</dbReference>
<dbReference type="InterPro" id="IPR051083">
    <property type="entry name" value="GrpII_Intron_Splice-Mob/Def"/>
</dbReference>
<feature type="domain" description="Reverse transcriptase" evidence="1">
    <location>
        <begin position="80"/>
        <end position="332"/>
    </location>
</feature>
<dbReference type="SUPFAM" id="SSF56672">
    <property type="entry name" value="DNA/RNA polymerases"/>
    <property type="match status" value="1"/>
</dbReference>
<dbReference type="Pfam" id="PF00078">
    <property type="entry name" value="RVT_1"/>
    <property type="match status" value="1"/>
</dbReference>
<name>A0A150N4H1_9BACL</name>